<dbReference type="Pfam" id="PF15382">
    <property type="entry name" value="DUF4609"/>
    <property type="match status" value="1"/>
</dbReference>
<dbReference type="GO" id="GO:0005737">
    <property type="term" value="C:cytoplasm"/>
    <property type="evidence" value="ECO:0007669"/>
    <property type="project" value="TreeGrafter"/>
</dbReference>
<dbReference type="PANTHER" id="PTHR38649:SF1">
    <property type="entry name" value="SPERMATOGENESIS-ASSOCIATED PROTEIN 33"/>
    <property type="match status" value="1"/>
</dbReference>
<dbReference type="EMBL" id="JAGFMF010012068">
    <property type="protein sequence ID" value="KAG8508148.1"/>
    <property type="molecule type" value="Genomic_DNA"/>
</dbReference>
<dbReference type="OrthoDB" id="9665249at2759"/>
<sequence length="164" mass="17961">MGLSKSKLKPGKGAERKRGRGLSPHALSPDRRSQGSDSAAARREARCRVLAVAKLWAVLTRGRAGRLLDHTAGACVPGSFPQTWRPTPGVFFLLEKADGKVKSSKKKLVIPKIVVTRASQETLLSYNSSAHDEQKTIKEETGWGPYYRHRDPSTVAAYDAHAQE</sequence>
<organism evidence="2 3">
    <name type="scientific">Galemys pyrenaicus</name>
    <name type="common">Iberian desman</name>
    <name type="synonym">Pyrenean desman</name>
    <dbReference type="NCBI Taxonomy" id="202257"/>
    <lineage>
        <taxon>Eukaryota</taxon>
        <taxon>Metazoa</taxon>
        <taxon>Chordata</taxon>
        <taxon>Craniata</taxon>
        <taxon>Vertebrata</taxon>
        <taxon>Euteleostomi</taxon>
        <taxon>Mammalia</taxon>
        <taxon>Eutheria</taxon>
        <taxon>Laurasiatheria</taxon>
        <taxon>Eulipotyphla</taxon>
        <taxon>Talpidae</taxon>
        <taxon>Galemys</taxon>
    </lineage>
</organism>
<evidence type="ECO:0000256" key="1">
    <source>
        <dbReference type="SAM" id="MobiDB-lite"/>
    </source>
</evidence>
<dbReference type="Proteomes" id="UP000700334">
    <property type="component" value="Unassembled WGS sequence"/>
</dbReference>
<dbReference type="InterPro" id="IPR027930">
    <property type="entry name" value="DUF4609"/>
</dbReference>
<dbReference type="AlphaFoldDB" id="A0A8J6DJ89"/>
<dbReference type="PANTHER" id="PTHR38649">
    <property type="entry name" value="SPERMATOGENESIS-ASSOCIATED PROTEIN 33"/>
    <property type="match status" value="1"/>
</dbReference>
<reference evidence="2" key="1">
    <citation type="journal article" date="2021" name="Evol. Appl.">
        <title>The genome of the Pyrenean desman and the effects of bottlenecks and inbreeding on the genomic landscape of an endangered species.</title>
        <authorList>
            <person name="Escoda L."/>
            <person name="Castresana J."/>
        </authorList>
    </citation>
    <scope>NUCLEOTIDE SEQUENCE</scope>
    <source>
        <strain evidence="2">IBE-C5619</strain>
    </source>
</reference>
<evidence type="ECO:0000313" key="2">
    <source>
        <dbReference type="EMBL" id="KAG8508148.1"/>
    </source>
</evidence>
<keyword evidence="3" id="KW-1185">Reference proteome</keyword>
<protein>
    <submittedName>
        <fullName evidence="2">Spermatogenesis-associated protein 33</fullName>
    </submittedName>
</protein>
<feature type="region of interest" description="Disordered" evidence="1">
    <location>
        <begin position="1"/>
        <end position="40"/>
    </location>
</feature>
<evidence type="ECO:0000313" key="3">
    <source>
        <dbReference type="Proteomes" id="UP000700334"/>
    </source>
</evidence>
<dbReference type="GO" id="GO:0005634">
    <property type="term" value="C:nucleus"/>
    <property type="evidence" value="ECO:0007669"/>
    <property type="project" value="TreeGrafter"/>
</dbReference>
<comment type="caution">
    <text evidence="2">The sequence shown here is derived from an EMBL/GenBank/DDBJ whole genome shotgun (WGS) entry which is preliminary data.</text>
</comment>
<feature type="compositionally biased region" description="Basic residues" evidence="1">
    <location>
        <begin position="1"/>
        <end position="20"/>
    </location>
</feature>
<accession>A0A8J6DJ89</accession>
<feature type="compositionally biased region" description="Basic and acidic residues" evidence="1">
    <location>
        <begin position="28"/>
        <end position="40"/>
    </location>
</feature>
<proteinExistence type="predicted"/>
<gene>
    <name evidence="2" type="ORF">J0S82_010705</name>
</gene>
<name>A0A8J6DJ89_GALPY</name>